<feature type="compositionally biased region" description="Basic and acidic residues" evidence="8">
    <location>
        <begin position="255"/>
        <end position="269"/>
    </location>
</feature>
<dbReference type="Proteomes" id="UP000572817">
    <property type="component" value="Unassembled WGS sequence"/>
</dbReference>
<proteinExistence type="inferred from homology"/>
<evidence type="ECO:0000256" key="5">
    <source>
        <dbReference type="ARBA" id="ARBA00015162"/>
    </source>
</evidence>
<evidence type="ECO:0000256" key="1">
    <source>
        <dbReference type="ARBA" id="ARBA00002738"/>
    </source>
</evidence>
<dbReference type="GO" id="GO:0005634">
    <property type="term" value="C:nucleus"/>
    <property type="evidence" value="ECO:0007669"/>
    <property type="project" value="UniProtKB-SubCell"/>
</dbReference>
<dbReference type="EMBL" id="WWBZ02000016">
    <property type="protein sequence ID" value="KAF4309785.1"/>
    <property type="molecule type" value="Genomic_DNA"/>
</dbReference>
<dbReference type="InterPro" id="IPR039024">
    <property type="entry name" value="RTC4"/>
</dbReference>
<dbReference type="Pfam" id="PF14474">
    <property type="entry name" value="RTC4"/>
    <property type="match status" value="1"/>
</dbReference>
<comment type="function">
    <text evidence="1">May be involved in a process influencing telomere capping.</text>
</comment>
<evidence type="ECO:0000256" key="2">
    <source>
        <dbReference type="ARBA" id="ARBA00004123"/>
    </source>
</evidence>
<feature type="compositionally biased region" description="Polar residues" evidence="8">
    <location>
        <begin position="100"/>
        <end position="113"/>
    </location>
</feature>
<evidence type="ECO:0000256" key="6">
    <source>
        <dbReference type="ARBA" id="ARBA00022490"/>
    </source>
</evidence>
<dbReference type="OrthoDB" id="128308at2759"/>
<evidence type="ECO:0000259" key="9">
    <source>
        <dbReference type="SMART" id="SM01312"/>
    </source>
</evidence>
<evidence type="ECO:0000256" key="3">
    <source>
        <dbReference type="ARBA" id="ARBA00004496"/>
    </source>
</evidence>
<dbReference type="PANTHER" id="PTHR41391:SF1">
    <property type="entry name" value="RESTRICTION OF TELOMERE CAPPING PROTEIN 4"/>
    <property type="match status" value="1"/>
</dbReference>
<feature type="region of interest" description="Disordered" evidence="8">
    <location>
        <begin position="242"/>
        <end position="437"/>
    </location>
</feature>
<feature type="compositionally biased region" description="Polar residues" evidence="8">
    <location>
        <begin position="199"/>
        <end position="212"/>
    </location>
</feature>
<reference evidence="10" key="1">
    <citation type="submission" date="2020-04" db="EMBL/GenBank/DDBJ databases">
        <title>Genome Assembly and Annotation of Botryosphaeria dothidea sdau 11-99, a Latent Pathogen of Apple Fruit Ring Rot in China.</title>
        <authorList>
            <person name="Yu C."/>
            <person name="Diao Y."/>
            <person name="Lu Q."/>
            <person name="Zhao J."/>
            <person name="Cui S."/>
            <person name="Peng C."/>
            <person name="He B."/>
            <person name="Liu H."/>
        </authorList>
    </citation>
    <scope>NUCLEOTIDE SEQUENCE [LARGE SCALE GENOMIC DNA]</scope>
    <source>
        <strain evidence="10">Sdau11-99</strain>
    </source>
</reference>
<dbReference type="AlphaFoldDB" id="A0A8H4IYB5"/>
<accession>A0A8H4IYB5</accession>
<feature type="compositionally biased region" description="Polar residues" evidence="8">
    <location>
        <begin position="175"/>
        <end position="186"/>
    </location>
</feature>
<comment type="subcellular location">
    <subcellularLocation>
        <location evidence="3">Cytoplasm</location>
    </subcellularLocation>
    <subcellularLocation>
        <location evidence="2">Nucleus</location>
    </subcellularLocation>
</comment>
<gene>
    <name evidence="10" type="ORF">GTA08_BOTSDO02659</name>
</gene>
<feature type="compositionally biased region" description="Basic and acidic residues" evidence="8">
    <location>
        <begin position="393"/>
        <end position="416"/>
    </location>
</feature>
<evidence type="ECO:0000256" key="4">
    <source>
        <dbReference type="ARBA" id="ARBA00009461"/>
    </source>
</evidence>
<dbReference type="SMART" id="SM01312">
    <property type="entry name" value="RTC4"/>
    <property type="match status" value="1"/>
</dbReference>
<feature type="region of interest" description="Disordered" evidence="8">
    <location>
        <begin position="657"/>
        <end position="677"/>
    </location>
</feature>
<comment type="similarity">
    <text evidence="4">Belongs to the RTC4 family.</text>
</comment>
<comment type="caution">
    <text evidence="10">The sequence shown here is derived from an EMBL/GenBank/DDBJ whole genome shotgun (WGS) entry which is preliminary data.</text>
</comment>
<evidence type="ECO:0000313" key="10">
    <source>
        <dbReference type="EMBL" id="KAF4309785.1"/>
    </source>
</evidence>
<feature type="compositionally biased region" description="Low complexity" evidence="8">
    <location>
        <begin position="22"/>
        <end position="34"/>
    </location>
</feature>
<keyword evidence="7" id="KW-0539">Nucleus</keyword>
<feature type="compositionally biased region" description="Polar residues" evidence="8">
    <location>
        <begin position="321"/>
        <end position="330"/>
    </location>
</feature>
<feature type="region of interest" description="Disordered" evidence="8">
    <location>
        <begin position="1"/>
        <end position="221"/>
    </location>
</feature>
<feature type="domain" description="Restriction of telomere capping protein 4 C-terminal" evidence="9">
    <location>
        <begin position="533"/>
        <end position="656"/>
    </location>
</feature>
<dbReference type="InterPro" id="IPR028094">
    <property type="entry name" value="RTC4_C"/>
</dbReference>
<evidence type="ECO:0000313" key="11">
    <source>
        <dbReference type="Proteomes" id="UP000572817"/>
    </source>
</evidence>
<protein>
    <recommendedName>
        <fullName evidence="5">Restriction of telomere capping protein 4</fullName>
    </recommendedName>
</protein>
<organism evidence="10 11">
    <name type="scientific">Botryosphaeria dothidea</name>
    <dbReference type="NCBI Taxonomy" id="55169"/>
    <lineage>
        <taxon>Eukaryota</taxon>
        <taxon>Fungi</taxon>
        <taxon>Dikarya</taxon>
        <taxon>Ascomycota</taxon>
        <taxon>Pezizomycotina</taxon>
        <taxon>Dothideomycetes</taxon>
        <taxon>Dothideomycetes incertae sedis</taxon>
        <taxon>Botryosphaeriales</taxon>
        <taxon>Botryosphaeriaceae</taxon>
        <taxon>Botryosphaeria</taxon>
    </lineage>
</organism>
<evidence type="ECO:0000256" key="8">
    <source>
        <dbReference type="SAM" id="MobiDB-lite"/>
    </source>
</evidence>
<evidence type="ECO:0000256" key="7">
    <source>
        <dbReference type="ARBA" id="ARBA00023242"/>
    </source>
</evidence>
<sequence length="677" mass="73584">MPSLSRNTEPLLKRVGGKTNQSNASSPSSSSPSSVPKPAPMPEHVPIDADPISSDSESDKAAPSPKPSPYKVPKGRTAIKGLRLGNGREKSKRTRGSAVAGTQDSGVGLSDSSARMEEGDDMGLFGDMSGPARKQRKTTSYADRGRSFALDGKAAGRGTKSANSTPAKNLHTKKSSAALSRANSTGKAAAASKKGMPFSSLSHNVETPTLSSEHLPGECGGGVIEREERMGKKVLKTLGNAASLSNSPVPQRTIKHLDSNEISRKEIPRLKVLNKPNPSPRMQEDRPKIKSLSARGTALPQERTSKKIKSLAPMNLLPSPEDSTLGNTHQESNDCETIDLSNETEHVRLSKRNPGRAKTEATDTPSKATTTRKLKLLGSTEAPPSKSISNKPRTGERRSARHGKNQEPTEHAKAPEEPLSPTGSDNKDLSDLSNPPASIILDDEEFELNAPPAGNYEQPAKCPICEAPVDRILLEEWQGARKYMRISRQMAFCEAHKRATAREEYAVRDYPQHIDFEALPRRIEAFRRELVEVVRRERASAFRDAVEEGARRGEGRNLVAMSLRDEGLTGMSVGYYGPRGRRVMEGWVTREVAKEIREVEGSDRLIGFKSVSGFIQEVLVPEVAMRLVAQDLDVGEARAREVLRESGEIGEFVHGVEEEEGGLGESADVEMEDNGDY</sequence>
<keyword evidence="11" id="KW-1185">Reference proteome</keyword>
<dbReference type="GO" id="GO:0005737">
    <property type="term" value="C:cytoplasm"/>
    <property type="evidence" value="ECO:0007669"/>
    <property type="project" value="UniProtKB-SubCell"/>
</dbReference>
<name>A0A8H4IYB5_9PEZI</name>
<dbReference type="PANTHER" id="PTHR41391">
    <property type="entry name" value="RESTRICTION OF TELOMERE CAPPING PROTEIN 4"/>
    <property type="match status" value="1"/>
</dbReference>
<keyword evidence="6" id="KW-0963">Cytoplasm</keyword>